<keyword evidence="1" id="KW-1133">Transmembrane helix</keyword>
<proteinExistence type="predicted"/>
<feature type="transmembrane region" description="Helical" evidence="1">
    <location>
        <begin position="46"/>
        <end position="66"/>
    </location>
</feature>
<protein>
    <recommendedName>
        <fullName evidence="2">Transposase IS200-like domain-containing protein</fullName>
    </recommendedName>
</protein>
<dbReference type="InterPro" id="IPR002686">
    <property type="entry name" value="Transposase_17"/>
</dbReference>
<feature type="domain" description="Transposase IS200-like" evidence="2">
    <location>
        <begin position="11"/>
        <end position="161"/>
    </location>
</feature>
<gene>
    <name evidence="3" type="ORF">PITCH_A1770005</name>
    <name evidence="4" type="ORF">PITCH_A1770010</name>
</gene>
<dbReference type="EMBL" id="OJIN01000087">
    <property type="protein sequence ID" value="SPD73273.1"/>
    <property type="molecule type" value="Genomic_DNA"/>
</dbReference>
<dbReference type="AlphaFoldDB" id="A0A445MV04"/>
<evidence type="ECO:0000313" key="3">
    <source>
        <dbReference type="EMBL" id="SPD73268.1"/>
    </source>
</evidence>
<evidence type="ECO:0000313" key="4">
    <source>
        <dbReference type="EMBL" id="SPD73273.1"/>
    </source>
</evidence>
<dbReference type="GO" id="GO:0003677">
    <property type="term" value="F:DNA binding"/>
    <property type="evidence" value="ECO:0007669"/>
    <property type="project" value="InterPro"/>
</dbReference>
<reference evidence="4" key="1">
    <citation type="submission" date="2018-01" db="EMBL/GenBank/DDBJ databases">
        <authorList>
            <person name="Regsiter A."/>
            <person name="William W."/>
        </authorList>
    </citation>
    <scope>NUCLEOTIDE SEQUENCE</scope>
    <source>
        <strain evidence="4">TRIP AH-1</strain>
    </source>
</reference>
<dbReference type="GO" id="GO:0004803">
    <property type="term" value="F:transposase activity"/>
    <property type="evidence" value="ECO:0007669"/>
    <property type="project" value="InterPro"/>
</dbReference>
<dbReference type="SUPFAM" id="SSF143422">
    <property type="entry name" value="Transposase IS200-like"/>
    <property type="match status" value="1"/>
</dbReference>
<dbReference type="PANTHER" id="PTHR34322">
    <property type="entry name" value="TRANSPOSASE, Y1_TNP DOMAIN-CONTAINING"/>
    <property type="match status" value="1"/>
</dbReference>
<dbReference type="EMBL" id="OJIN01000087">
    <property type="protein sequence ID" value="SPD73268.1"/>
    <property type="molecule type" value="Genomic_DNA"/>
</dbReference>
<evidence type="ECO:0000256" key="1">
    <source>
        <dbReference type="SAM" id="Phobius"/>
    </source>
</evidence>
<dbReference type="SMART" id="SM01321">
    <property type="entry name" value="Y1_Tnp"/>
    <property type="match status" value="1"/>
</dbReference>
<name>A0A445MV04_9BACT</name>
<dbReference type="InterPro" id="IPR036515">
    <property type="entry name" value="Transposase_17_sf"/>
</dbReference>
<sequence length="298" mass="34974">MPRIARLVVKGEQTVYHVISRTALDGYVIDDVEKEFLLKLIKRLSLIYFAEVIGFCLMGSHFHLLVRMHPGEEYPDDEIKRRFKLMYGDESDKKPANGQIPLLRTKWASISEYVKEIKQGFSRFYNKLHHRKGFFWSERFKSIIVDNGDTLINCLAYIDLNPVRAGIVEKPEQYRWNSLGYHFQTNNKDDFLSMDFGLKEFGVKTPKERLRLYREFVYGKGLSQQEDKKGAVNFGISAFDKFKYRSRYFTDSGIIGTKAFVARHYQTFKHLFSSKHEKQPKTIRGLYGIYSLKRLAES</sequence>
<keyword evidence="1" id="KW-0812">Transmembrane</keyword>
<organism evidence="4">
    <name type="scientific">uncultured Desulfobacterium sp</name>
    <dbReference type="NCBI Taxonomy" id="201089"/>
    <lineage>
        <taxon>Bacteria</taxon>
        <taxon>Pseudomonadati</taxon>
        <taxon>Thermodesulfobacteriota</taxon>
        <taxon>Desulfobacteria</taxon>
        <taxon>Desulfobacterales</taxon>
        <taxon>Desulfobacteriaceae</taxon>
        <taxon>Desulfobacterium</taxon>
        <taxon>environmental samples</taxon>
    </lineage>
</organism>
<evidence type="ECO:0000259" key="2">
    <source>
        <dbReference type="SMART" id="SM01321"/>
    </source>
</evidence>
<keyword evidence="1" id="KW-0472">Membrane</keyword>
<dbReference type="PANTHER" id="PTHR34322:SF2">
    <property type="entry name" value="TRANSPOSASE IS200-LIKE DOMAIN-CONTAINING PROTEIN"/>
    <property type="match status" value="1"/>
</dbReference>
<accession>A0A445MV04</accession>
<dbReference type="GO" id="GO:0006313">
    <property type="term" value="P:DNA transposition"/>
    <property type="evidence" value="ECO:0007669"/>
    <property type="project" value="InterPro"/>
</dbReference>
<dbReference type="Gene3D" id="3.30.70.1290">
    <property type="entry name" value="Transposase IS200-like"/>
    <property type="match status" value="1"/>
</dbReference>